<feature type="domain" description="Cytokine receptor-like factor 2-like D1" evidence="8">
    <location>
        <begin position="64"/>
        <end position="110"/>
    </location>
</feature>
<dbReference type="GeneID" id="115828576"/>
<evidence type="ECO:0000256" key="5">
    <source>
        <dbReference type="ARBA" id="ARBA00023136"/>
    </source>
</evidence>
<dbReference type="InterPro" id="IPR013783">
    <property type="entry name" value="Ig-like_fold"/>
</dbReference>
<keyword evidence="3" id="KW-0732">Signal</keyword>
<evidence type="ECO:0000256" key="2">
    <source>
        <dbReference type="ARBA" id="ARBA00022692"/>
    </source>
</evidence>
<evidence type="ECO:0000256" key="1">
    <source>
        <dbReference type="ARBA" id="ARBA00004167"/>
    </source>
</evidence>
<evidence type="ECO:0000313" key="10">
    <source>
        <dbReference type="RefSeq" id="XP_030648463.1"/>
    </source>
</evidence>
<keyword evidence="9" id="KW-1185">Reference proteome</keyword>
<dbReference type="CTD" id="796604"/>
<accession>A0A6J2WW13</accession>
<organism evidence="9 10">
    <name type="scientific">Chanos chanos</name>
    <name type="common">Milkfish</name>
    <name type="synonym">Mugil chanos</name>
    <dbReference type="NCBI Taxonomy" id="29144"/>
    <lineage>
        <taxon>Eukaryota</taxon>
        <taxon>Metazoa</taxon>
        <taxon>Chordata</taxon>
        <taxon>Craniata</taxon>
        <taxon>Vertebrata</taxon>
        <taxon>Euteleostomi</taxon>
        <taxon>Actinopterygii</taxon>
        <taxon>Neopterygii</taxon>
        <taxon>Teleostei</taxon>
        <taxon>Ostariophysi</taxon>
        <taxon>Gonorynchiformes</taxon>
        <taxon>Chanidae</taxon>
        <taxon>Chanos</taxon>
    </lineage>
</organism>
<dbReference type="InterPro" id="IPR048651">
    <property type="entry name" value="CRLF2-like_D1"/>
</dbReference>
<dbReference type="FunCoup" id="A0A6J2WW13">
    <property type="interactions" value="1477"/>
</dbReference>
<dbReference type="Gene3D" id="2.60.40.10">
    <property type="entry name" value="Immunoglobulins"/>
    <property type="match status" value="2"/>
</dbReference>
<dbReference type="PANTHER" id="PTHR23037:SF47">
    <property type="entry name" value="INTERLEUKIN 2 RECEPTOR SUBUNIT GAMMA"/>
    <property type="match status" value="1"/>
</dbReference>
<evidence type="ECO:0000256" key="6">
    <source>
        <dbReference type="ARBA" id="ARBA00023170"/>
    </source>
</evidence>
<keyword evidence="2 7" id="KW-0812">Transmembrane</keyword>
<keyword evidence="4 7" id="KW-1133">Transmembrane helix</keyword>
<gene>
    <name evidence="10" type="primary">il2rga</name>
</gene>
<dbReference type="GO" id="GO:0009897">
    <property type="term" value="C:external side of plasma membrane"/>
    <property type="evidence" value="ECO:0007669"/>
    <property type="project" value="TreeGrafter"/>
</dbReference>
<sequence length="392" mass="44553">MHVNPHTQIDAQLLNLQTGTRKMKPLHAWGLRSVGMLLVPFLLVIFLQGCASTSSTNLSCYIVNLEYVNCTWRAEGIKGEDYTFKSGLENKPPQKCPRYLQEEGVNVGCIEVCSDQCLTFRFNTFHTILSTKNGRKNFSKNFDLRPLVKLNPPTNVTVEMMQEPELRVYWNSSVKFACVESQIRFKVDNKESYEGREPKQSSLFTVPFPSTKSRYEFQVRQRMASACGESTLWSEWSEPAIWNPAERDEENNFTEINMSVWLVCLGLAALILVILSCLLVHSERLKYIFIPVVPRPDKNLMELFDNYDGHEKWLCIPQELEEGFKPHFTERPCSVCEYQLLHPSSSSESDSALSIPTDQTDYVFLSSYSSASTLPVSVENATSQTSTSSTVA</sequence>
<dbReference type="RefSeq" id="XP_030648463.1">
    <property type="nucleotide sequence ID" value="XM_030792603.1"/>
</dbReference>
<feature type="transmembrane region" description="Helical" evidence="7">
    <location>
        <begin position="29"/>
        <end position="47"/>
    </location>
</feature>
<evidence type="ECO:0000256" key="3">
    <source>
        <dbReference type="ARBA" id="ARBA00022729"/>
    </source>
</evidence>
<dbReference type="SUPFAM" id="SSF49265">
    <property type="entry name" value="Fibronectin type III"/>
    <property type="match status" value="2"/>
</dbReference>
<feature type="transmembrane region" description="Helical" evidence="7">
    <location>
        <begin position="258"/>
        <end position="280"/>
    </location>
</feature>
<evidence type="ECO:0000313" key="9">
    <source>
        <dbReference type="Proteomes" id="UP000504632"/>
    </source>
</evidence>
<protein>
    <submittedName>
        <fullName evidence="10">Interleukin 2 receptor, gamma a</fullName>
    </submittedName>
</protein>
<comment type="subcellular location">
    <subcellularLocation>
        <location evidence="1">Membrane</location>
        <topology evidence="1">Single-pass membrane protein</topology>
    </subcellularLocation>
</comment>
<dbReference type="AlphaFoldDB" id="A0A6J2WW13"/>
<evidence type="ECO:0000259" key="8">
    <source>
        <dbReference type="Pfam" id="PF21604"/>
    </source>
</evidence>
<keyword evidence="5 7" id="KW-0472">Membrane</keyword>
<keyword evidence="6 10" id="KW-0675">Receptor</keyword>
<dbReference type="Proteomes" id="UP000504632">
    <property type="component" value="Chromosome 15"/>
</dbReference>
<reference evidence="10" key="1">
    <citation type="submission" date="2025-08" db="UniProtKB">
        <authorList>
            <consortium name="RefSeq"/>
        </authorList>
    </citation>
    <scope>IDENTIFICATION</scope>
</reference>
<name>A0A6J2WW13_CHACN</name>
<dbReference type="GO" id="GO:0004896">
    <property type="term" value="F:cytokine receptor activity"/>
    <property type="evidence" value="ECO:0007669"/>
    <property type="project" value="TreeGrafter"/>
</dbReference>
<dbReference type="PANTHER" id="PTHR23037">
    <property type="entry name" value="CYTOKINE RECEPTOR"/>
    <property type="match status" value="1"/>
</dbReference>
<dbReference type="OrthoDB" id="8942047at2759"/>
<evidence type="ECO:0000256" key="7">
    <source>
        <dbReference type="SAM" id="Phobius"/>
    </source>
</evidence>
<dbReference type="Pfam" id="PF21604">
    <property type="entry name" value="CRLF2_D1"/>
    <property type="match status" value="1"/>
</dbReference>
<proteinExistence type="predicted"/>
<evidence type="ECO:0000256" key="4">
    <source>
        <dbReference type="ARBA" id="ARBA00022989"/>
    </source>
</evidence>
<dbReference type="InParanoid" id="A0A6J2WW13"/>
<dbReference type="InterPro" id="IPR036116">
    <property type="entry name" value="FN3_sf"/>
</dbReference>